<evidence type="ECO:0000313" key="3">
    <source>
        <dbReference type="Proteomes" id="UP001524502"/>
    </source>
</evidence>
<dbReference type="EMBL" id="JANFXK010000019">
    <property type="protein sequence ID" value="MCQ4638000.1"/>
    <property type="molecule type" value="Genomic_DNA"/>
</dbReference>
<reference evidence="2 3" key="1">
    <citation type="submission" date="2022-06" db="EMBL/GenBank/DDBJ databases">
        <title>Isolation of gut microbiota from human fecal samples.</title>
        <authorList>
            <person name="Pamer E.G."/>
            <person name="Barat B."/>
            <person name="Waligurski E."/>
            <person name="Medina S."/>
            <person name="Paddock L."/>
            <person name="Mostad J."/>
        </authorList>
    </citation>
    <scope>NUCLEOTIDE SEQUENCE [LARGE SCALE GENOMIC DNA]</scope>
    <source>
        <strain evidence="2 3">SL.3.17</strain>
    </source>
</reference>
<dbReference type="Proteomes" id="UP001524502">
    <property type="component" value="Unassembled WGS sequence"/>
</dbReference>
<protein>
    <submittedName>
        <fullName evidence="2">KTSC domain-containing protein</fullName>
    </submittedName>
</protein>
<evidence type="ECO:0000259" key="1">
    <source>
        <dbReference type="Pfam" id="PF13619"/>
    </source>
</evidence>
<sequence length="67" mass="7436">MCPVSSSNLVAVGYDASTQVLRVQFKSGTYDYFNVPESIYNGLMSAPSKGQYHAAYIKNAYRYSRLG</sequence>
<dbReference type="InterPro" id="IPR025309">
    <property type="entry name" value="KTSC_dom"/>
</dbReference>
<keyword evidence="3" id="KW-1185">Reference proteome</keyword>
<evidence type="ECO:0000313" key="2">
    <source>
        <dbReference type="EMBL" id="MCQ4638000.1"/>
    </source>
</evidence>
<dbReference type="Pfam" id="PF13619">
    <property type="entry name" value="KTSC"/>
    <property type="match status" value="1"/>
</dbReference>
<accession>A0ABT1RS12</accession>
<proteinExistence type="predicted"/>
<feature type="domain" description="KTSC" evidence="1">
    <location>
        <begin position="5"/>
        <end position="61"/>
    </location>
</feature>
<dbReference type="RefSeq" id="WP_256133253.1">
    <property type="nucleotide sequence ID" value="NZ_JANFXK010000019.1"/>
</dbReference>
<organism evidence="2 3">
    <name type="scientific">Anaerovorax odorimutans</name>
    <dbReference type="NCBI Taxonomy" id="109327"/>
    <lineage>
        <taxon>Bacteria</taxon>
        <taxon>Bacillati</taxon>
        <taxon>Bacillota</taxon>
        <taxon>Clostridia</taxon>
        <taxon>Peptostreptococcales</taxon>
        <taxon>Anaerovoracaceae</taxon>
        <taxon>Anaerovorax</taxon>
    </lineage>
</organism>
<name>A0ABT1RS12_9FIRM</name>
<comment type="caution">
    <text evidence="2">The sequence shown here is derived from an EMBL/GenBank/DDBJ whole genome shotgun (WGS) entry which is preliminary data.</text>
</comment>
<gene>
    <name evidence="2" type="ORF">NE619_14785</name>
</gene>